<keyword evidence="3" id="KW-1185">Reference proteome</keyword>
<dbReference type="AlphaFoldDB" id="A0A6G1JZ45"/>
<reference evidence="2" key="1">
    <citation type="journal article" date="2020" name="Stud. Mycol.">
        <title>101 Dothideomycetes genomes: a test case for predicting lifestyles and emergence of pathogens.</title>
        <authorList>
            <person name="Haridas S."/>
            <person name="Albert R."/>
            <person name="Binder M."/>
            <person name="Bloem J."/>
            <person name="Labutti K."/>
            <person name="Salamov A."/>
            <person name="Andreopoulos B."/>
            <person name="Baker S."/>
            <person name="Barry K."/>
            <person name="Bills G."/>
            <person name="Bluhm B."/>
            <person name="Cannon C."/>
            <person name="Castanera R."/>
            <person name="Culley D."/>
            <person name="Daum C."/>
            <person name="Ezra D."/>
            <person name="Gonzalez J."/>
            <person name="Henrissat B."/>
            <person name="Kuo A."/>
            <person name="Liang C."/>
            <person name="Lipzen A."/>
            <person name="Lutzoni F."/>
            <person name="Magnuson J."/>
            <person name="Mondo S."/>
            <person name="Nolan M."/>
            <person name="Ohm R."/>
            <person name="Pangilinan J."/>
            <person name="Park H.-J."/>
            <person name="Ramirez L."/>
            <person name="Alfaro M."/>
            <person name="Sun H."/>
            <person name="Tritt A."/>
            <person name="Yoshinaga Y."/>
            <person name="Zwiers L.-H."/>
            <person name="Turgeon B."/>
            <person name="Goodwin S."/>
            <person name="Spatafora J."/>
            <person name="Crous P."/>
            <person name="Grigoriev I."/>
        </authorList>
    </citation>
    <scope>NUCLEOTIDE SEQUENCE</scope>
    <source>
        <strain evidence="2">CBS 279.74</strain>
    </source>
</reference>
<feature type="region of interest" description="Disordered" evidence="1">
    <location>
        <begin position="139"/>
        <end position="222"/>
    </location>
</feature>
<proteinExistence type="predicted"/>
<organism evidence="2 3">
    <name type="scientific">Pleomassaria siparia CBS 279.74</name>
    <dbReference type="NCBI Taxonomy" id="1314801"/>
    <lineage>
        <taxon>Eukaryota</taxon>
        <taxon>Fungi</taxon>
        <taxon>Dikarya</taxon>
        <taxon>Ascomycota</taxon>
        <taxon>Pezizomycotina</taxon>
        <taxon>Dothideomycetes</taxon>
        <taxon>Pleosporomycetidae</taxon>
        <taxon>Pleosporales</taxon>
        <taxon>Pleomassariaceae</taxon>
        <taxon>Pleomassaria</taxon>
    </lineage>
</organism>
<name>A0A6G1JZ45_9PLEO</name>
<dbReference type="EMBL" id="MU005778">
    <property type="protein sequence ID" value="KAF2705481.1"/>
    <property type="molecule type" value="Genomic_DNA"/>
</dbReference>
<gene>
    <name evidence="2" type="ORF">K504DRAFT_505883</name>
</gene>
<evidence type="ECO:0000256" key="1">
    <source>
        <dbReference type="SAM" id="MobiDB-lite"/>
    </source>
</evidence>
<accession>A0A6G1JZ45</accession>
<evidence type="ECO:0000313" key="2">
    <source>
        <dbReference type="EMBL" id="KAF2705481.1"/>
    </source>
</evidence>
<evidence type="ECO:0000313" key="3">
    <source>
        <dbReference type="Proteomes" id="UP000799428"/>
    </source>
</evidence>
<feature type="region of interest" description="Disordered" evidence="1">
    <location>
        <begin position="1"/>
        <end position="22"/>
    </location>
</feature>
<dbReference type="Proteomes" id="UP000799428">
    <property type="component" value="Unassembled WGS sequence"/>
</dbReference>
<feature type="compositionally biased region" description="Polar residues" evidence="1">
    <location>
        <begin position="180"/>
        <end position="197"/>
    </location>
</feature>
<sequence>MISADVSPETTQTSNPKHRQQALQLKEPQVHKIKEQHASPHGLTQFRSRASSTWECNTLRQFRTGLITTWQDIEEDQHIRSPALPVDIPAAGTTDHDFENQSTVFRDRTQIICHDSSHGNPQPNIPSEWQESIIASQSRGFQAKPRVSKTPLFAQSRRQIRRPGHPEHPTNPNPKHSKFNPIQSSAVQSTASGNERSNMGAERVRTLNSETQARQNREQFQK</sequence>
<protein>
    <submittedName>
        <fullName evidence="2">Uncharacterized protein</fullName>
    </submittedName>
</protein>